<evidence type="ECO:0008006" key="15">
    <source>
        <dbReference type="Google" id="ProtNLM"/>
    </source>
</evidence>
<organism evidence="13 14">
    <name type="scientific">Hymenochirus boettgeri</name>
    <name type="common">Congo dwarf clawed frog</name>
    <dbReference type="NCBI Taxonomy" id="247094"/>
    <lineage>
        <taxon>Eukaryota</taxon>
        <taxon>Metazoa</taxon>
        <taxon>Chordata</taxon>
        <taxon>Craniata</taxon>
        <taxon>Vertebrata</taxon>
        <taxon>Euteleostomi</taxon>
        <taxon>Amphibia</taxon>
        <taxon>Batrachia</taxon>
        <taxon>Anura</taxon>
        <taxon>Pipoidea</taxon>
        <taxon>Pipidae</taxon>
        <taxon>Pipinae</taxon>
        <taxon>Hymenochirus</taxon>
    </lineage>
</organism>
<evidence type="ECO:0000256" key="1">
    <source>
        <dbReference type="ARBA" id="ARBA00004141"/>
    </source>
</evidence>
<dbReference type="PANTHER" id="PTHR11394">
    <property type="entry name" value="TASTE RECEPTOR TYPE 2"/>
    <property type="match status" value="1"/>
</dbReference>
<gene>
    <name evidence="13" type="ORF">GDO86_010622</name>
</gene>
<dbReference type="AlphaFoldDB" id="A0A8T2JQ40"/>
<evidence type="ECO:0000256" key="7">
    <source>
        <dbReference type="ARBA" id="ARBA00023040"/>
    </source>
</evidence>
<dbReference type="GO" id="GO:0004930">
    <property type="term" value="F:G protein-coupled receptor activity"/>
    <property type="evidence" value="ECO:0007669"/>
    <property type="project" value="UniProtKB-KW"/>
</dbReference>
<comment type="subcellular location">
    <subcellularLocation>
        <location evidence="1">Membrane</location>
        <topology evidence="1">Multi-pass membrane protein</topology>
    </subcellularLocation>
</comment>
<feature type="transmembrane region" description="Helical" evidence="12">
    <location>
        <begin position="185"/>
        <end position="205"/>
    </location>
</feature>
<comment type="caution">
    <text evidence="13">The sequence shown here is derived from an EMBL/GenBank/DDBJ whole genome shotgun (WGS) entry which is preliminary data.</text>
</comment>
<dbReference type="PANTHER" id="PTHR11394:SF152">
    <property type="entry name" value="TASTE RECEPTOR TYPE 2"/>
    <property type="match status" value="1"/>
</dbReference>
<evidence type="ECO:0000256" key="8">
    <source>
        <dbReference type="ARBA" id="ARBA00023136"/>
    </source>
</evidence>
<dbReference type="Pfam" id="PF05296">
    <property type="entry name" value="TAS2R"/>
    <property type="match status" value="2"/>
</dbReference>
<keyword evidence="5 12" id="KW-0812">Transmembrane</keyword>
<evidence type="ECO:0000256" key="12">
    <source>
        <dbReference type="SAM" id="Phobius"/>
    </source>
</evidence>
<name>A0A8T2JQ40_9PIPI</name>
<dbReference type="EMBL" id="JAACNH010000004">
    <property type="protein sequence ID" value="KAG8445898.1"/>
    <property type="molecule type" value="Genomic_DNA"/>
</dbReference>
<keyword evidence="9" id="KW-0675">Receptor</keyword>
<comment type="similarity">
    <text evidence="2 11">Belongs to the G-protein coupled receptor T2R family.</text>
</comment>
<feature type="transmembrane region" description="Helical" evidence="12">
    <location>
        <begin position="44"/>
        <end position="65"/>
    </location>
</feature>
<keyword evidence="10" id="KW-0807">Transducer</keyword>
<proteinExistence type="inferred from homology"/>
<keyword evidence="3" id="KW-0919">Taste</keyword>
<evidence type="ECO:0000313" key="13">
    <source>
        <dbReference type="EMBL" id="KAG8445898.1"/>
    </source>
</evidence>
<feature type="transmembrane region" description="Helical" evidence="12">
    <location>
        <begin position="158"/>
        <end position="178"/>
    </location>
</feature>
<accession>A0A8T2JQ40</accession>
<evidence type="ECO:0000256" key="9">
    <source>
        <dbReference type="ARBA" id="ARBA00023170"/>
    </source>
</evidence>
<evidence type="ECO:0000256" key="3">
    <source>
        <dbReference type="ARBA" id="ARBA00022480"/>
    </source>
</evidence>
<evidence type="ECO:0000256" key="4">
    <source>
        <dbReference type="ARBA" id="ARBA00022606"/>
    </source>
</evidence>
<dbReference type="GO" id="GO:0033038">
    <property type="term" value="F:bitter taste receptor activity"/>
    <property type="evidence" value="ECO:0007669"/>
    <property type="project" value="InterPro"/>
</dbReference>
<protein>
    <recommendedName>
        <fullName evidence="15">Taste receptor type 2</fullName>
    </recommendedName>
</protein>
<reference evidence="13" key="1">
    <citation type="thesis" date="2020" institute="ProQuest LLC" country="789 East Eisenhower Parkway, Ann Arbor, MI, USA">
        <title>Comparative Genomics and Chromosome Evolution.</title>
        <authorList>
            <person name="Mudd A.B."/>
        </authorList>
    </citation>
    <scope>NUCLEOTIDE SEQUENCE</scope>
    <source>
        <strain evidence="13">Female2</strain>
        <tissue evidence="13">Blood</tissue>
    </source>
</reference>
<evidence type="ECO:0000256" key="5">
    <source>
        <dbReference type="ARBA" id="ARBA00022692"/>
    </source>
</evidence>
<feature type="transmembrane region" description="Helical" evidence="12">
    <location>
        <begin position="102"/>
        <end position="125"/>
    </location>
</feature>
<dbReference type="InterPro" id="IPR007960">
    <property type="entry name" value="TAS2R"/>
</dbReference>
<dbReference type="OrthoDB" id="8876749at2759"/>
<evidence type="ECO:0000256" key="11">
    <source>
        <dbReference type="RuleBase" id="RU004423"/>
    </source>
</evidence>
<keyword evidence="6 12" id="KW-1133">Transmembrane helix</keyword>
<evidence type="ECO:0000256" key="2">
    <source>
        <dbReference type="ARBA" id="ARBA00007376"/>
    </source>
</evidence>
<keyword evidence="8 12" id="KW-0472">Membrane</keyword>
<dbReference type="GO" id="GO:0016020">
    <property type="term" value="C:membrane"/>
    <property type="evidence" value="ECO:0007669"/>
    <property type="project" value="UniProtKB-SubCell"/>
</dbReference>
<sequence>MIVNGFIVVTFLLEWKTKQSLKTTDTVLMCLGFTRRLLNFFSTLGYLLQTSPVVLIILNYISYYLNWSGLWFVSLLSVTYCVKITTFNNCLFIYMKLNISKLLNWLILVNLLTSLAFTILCGFTWKDLQTNWINSTGSILNGSTETYVNAHINIIKKMVFSFVLYIVYFVIDVLTFVGPSYTFNFIFCNVMSAFYTLIHSGFVIYSDTRLKNMFLDMSRHVSNCTRITNQHE</sequence>
<feature type="transmembrane region" description="Helical" evidence="12">
    <location>
        <begin position="71"/>
        <end position="95"/>
    </location>
</feature>
<evidence type="ECO:0000313" key="14">
    <source>
        <dbReference type="Proteomes" id="UP000812440"/>
    </source>
</evidence>
<dbReference type="Proteomes" id="UP000812440">
    <property type="component" value="Chromosome 5"/>
</dbReference>
<keyword evidence="7" id="KW-0297">G-protein coupled receptor</keyword>
<keyword evidence="4" id="KW-0716">Sensory transduction</keyword>
<keyword evidence="14" id="KW-1185">Reference proteome</keyword>
<evidence type="ECO:0000256" key="10">
    <source>
        <dbReference type="ARBA" id="ARBA00023224"/>
    </source>
</evidence>
<evidence type="ECO:0000256" key="6">
    <source>
        <dbReference type="ARBA" id="ARBA00022989"/>
    </source>
</evidence>